<keyword evidence="2" id="KW-1185">Reference proteome</keyword>
<organism evidence="1 2">
    <name type="scientific">Prosthecobacter debontii</name>
    <dbReference type="NCBI Taxonomy" id="48467"/>
    <lineage>
        <taxon>Bacteria</taxon>
        <taxon>Pseudomonadati</taxon>
        <taxon>Verrucomicrobiota</taxon>
        <taxon>Verrucomicrobiia</taxon>
        <taxon>Verrucomicrobiales</taxon>
        <taxon>Verrucomicrobiaceae</taxon>
        <taxon>Prosthecobacter</taxon>
    </lineage>
</organism>
<evidence type="ECO:0000313" key="1">
    <source>
        <dbReference type="EMBL" id="SKB01678.1"/>
    </source>
</evidence>
<gene>
    <name evidence="1" type="ORF">SAMN02745166_03432</name>
</gene>
<dbReference type="OrthoDB" id="6162707at2"/>
<dbReference type="InterPro" id="IPR019117">
    <property type="entry name" value="CRISPR-assoc_protein_Cmr3"/>
</dbReference>
<reference evidence="2" key="1">
    <citation type="submission" date="2017-02" db="EMBL/GenBank/DDBJ databases">
        <authorList>
            <person name="Varghese N."/>
            <person name="Submissions S."/>
        </authorList>
    </citation>
    <scope>NUCLEOTIDE SEQUENCE [LARGE SCALE GENOMIC DNA]</scope>
    <source>
        <strain evidence="2">ATCC 700200</strain>
    </source>
</reference>
<dbReference type="Gene3D" id="2.60.40.4350">
    <property type="match status" value="1"/>
</dbReference>
<dbReference type="RefSeq" id="WP_078814627.1">
    <property type="nucleotide sequence ID" value="NZ_FUYE01000012.1"/>
</dbReference>
<proteinExistence type="predicted"/>
<name>A0A1T4YJE3_9BACT</name>
<dbReference type="Pfam" id="PF09700">
    <property type="entry name" value="Cas_Cmr3"/>
    <property type="match status" value="1"/>
</dbReference>
<evidence type="ECO:0000313" key="2">
    <source>
        <dbReference type="Proteomes" id="UP000190774"/>
    </source>
</evidence>
<dbReference type="Gene3D" id="3.30.70.2940">
    <property type="match status" value="1"/>
</dbReference>
<protein>
    <submittedName>
        <fullName evidence="1">CRISPR-associated protein (Cas_Cmr3)</fullName>
    </submittedName>
</protein>
<accession>A0A1T4YJE3</accession>
<dbReference type="Proteomes" id="UP000190774">
    <property type="component" value="Unassembled WGS sequence"/>
</dbReference>
<sequence>MNTLLLAPTDVLFFRDGRPMTNSLSGHAAAWPLPHIISHALHAALHRAEFDGVHQHRHGSVADSPGRRERKFGSLVNAGPFPVCTAEGTQTWYFPRPLDAGLPASIQTTFLPLHPFDTTLSSLPQPLCYPVANTREADKVQPECWFSRQAFEHYIASPQVGRDADKLDPEVDFKKDEAFAKAEYTVGIGMDAETGTQDGERIYSASYLRLRRDWCLGTLAEAQDKDFYDEKHGHDLIRALLNGHGMEIIAGGQQRVCTATLHATQGAVLPLPRGQRTDFASAITPRDSQKRWLVKWVLLTPAIWPEIEPGRSNHGTERRSHPGGWLPNWIDGKNGKVLLQIVTAEERARRRRLNYEGKGYATDENAAAIPARLVAAMVDKPLTITGYALPHEAAARAHGGAKSTHLAAPAGSVYYFEAESPEAATALADVLNWHGASAGTELKNRRSTLMGEKGYGLGVCGTWDFTKAAFHS</sequence>
<dbReference type="STRING" id="48467.SAMN02745166_03432"/>
<dbReference type="EMBL" id="FUYE01000012">
    <property type="protein sequence ID" value="SKB01678.1"/>
    <property type="molecule type" value="Genomic_DNA"/>
</dbReference>
<dbReference type="AlphaFoldDB" id="A0A1T4YJE3"/>